<feature type="compositionally biased region" description="Low complexity" evidence="6">
    <location>
        <begin position="1374"/>
        <end position="1392"/>
    </location>
</feature>
<dbReference type="InterPro" id="IPR011701">
    <property type="entry name" value="MFS"/>
</dbReference>
<feature type="compositionally biased region" description="Polar residues" evidence="6">
    <location>
        <begin position="54"/>
        <end position="84"/>
    </location>
</feature>
<dbReference type="InterPro" id="IPR038286">
    <property type="entry name" value="IPK_sf"/>
</dbReference>
<organism evidence="8 9">
    <name type="scientific">Penicillium patulum</name>
    <name type="common">Penicillium griseofulvum</name>
    <dbReference type="NCBI Taxonomy" id="5078"/>
    <lineage>
        <taxon>Eukaryota</taxon>
        <taxon>Fungi</taxon>
        <taxon>Dikarya</taxon>
        <taxon>Ascomycota</taxon>
        <taxon>Pezizomycotina</taxon>
        <taxon>Eurotiomycetes</taxon>
        <taxon>Eurotiomycetidae</taxon>
        <taxon>Eurotiales</taxon>
        <taxon>Aspergillaceae</taxon>
        <taxon>Penicillium</taxon>
    </lineage>
</organism>
<feature type="region of interest" description="Disordered" evidence="6">
    <location>
        <begin position="696"/>
        <end position="732"/>
    </location>
</feature>
<keyword evidence="9" id="KW-1185">Reference proteome</keyword>
<dbReference type="GO" id="GO:0005634">
    <property type="term" value="C:nucleus"/>
    <property type="evidence" value="ECO:0007669"/>
    <property type="project" value="TreeGrafter"/>
</dbReference>
<feature type="region of interest" description="Disordered" evidence="6">
    <location>
        <begin position="188"/>
        <end position="411"/>
    </location>
</feature>
<proteinExistence type="inferred from homology"/>
<evidence type="ECO:0000256" key="1">
    <source>
        <dbReference type="ARBA" id="ARBA00004141"/>
    </source>
</evidence>
<feature type="region of interest" description="Disordered" evidence="6">
    <location>
        <begin position="584"/>
        <end position="633"/>
    </location>
</feature>
<feature type="region of interest" description="Disordered" evidence="6">
    <location>
        <begin position="825"/>
        <end position="869"/>
    </location>
</feature>
<feature type="compositionally biased region" description="Basic and acidic residues" evidence="6">
    <location>
        <begin position="1679"/>
        <end position="1689"/>
    </location>
</feature>
<dbReference type="GO" id="GO:0032958">
    <property type="term" value="P:inositol phosphate biosynthetic process"/>
    <property type="evidence" value="ECO:0007669"/>
    <property type="project" value="InterPro"/>
</dbReference>
<feature type="transmembrane region" description="Helical" evidence="7">
    <location>
        <begin position="1521"/>
        <end position="1545"/>
    </location>
</feature>
<comment type="caution">
    <text evidence="8">The sequence shown here is derived from an EMBL/GenBank/DDBJ whole genome shotgun (WGS) entry which is preliminary data.</text>
</comment>
<keyword evidence="7" id="KW-0472">Membrane</keyword>
<reference evidence="8 9" key="1">
    <citation type="journal article" date="2016" name="BMC Genomics">
        <title>Genome sequencing and secondary metabolism of the postharvest pathogen Penicillium griseofulvum.</title>
        <authorList>
            <person name="Banani H."/>
            <person name="Marcet-Houben M."/>
            <person name="Ballester A.R."/>
            <person name="Abbruscato P."/>
            <person name="Gonzalez-Candelas L."/>
            <person name="Gabaldon T."/>
            <person name="Spadaro D."/>
        </authorList>
    </citation>
    <scope>NUCLEOTIDE SEQUENCE [LARGE SCALE GENOMIC DNA]</scope>
    <source>
        <strain evidence="8 9">PG3</strain>
    </source>
</reference>
<dbReference type="Proteomes" id="UP000070168">
    <property type="component" value="Unassembled WGS sequence"/>
</dbReference>
<keyword evidence="4 5" id="KW-0418">Kinase</keyword>
<dbReference type="GO" id="GO:0022857">
    <property type="term" value="F:transmembrane transporter activity"/>
    <property type="evidence" value="ECO:0007669"/>
    <property type="project" value="InterPro"/>
</dbReference>
<feature type="compositionally biased region" description="Basic and acidic residues" evidence="6">
    <location>
        <begin position="332"/>
        <end position="370"/>
    </location>
</feature>
<dbReference type="GO" id="GO:0000824">
    <property type="term" value="F:inositol-1,4,5,6-tetrakisphosphate 3-kinase activity"/>
    <property type="evidence" value="ECO:0007669"/>
    <property type="project" value="TreeGrafter"/>
</dbReference>
<dbReference type="Gene3D" id="3.30.470.160">
    <property type="entry name" value="Inositol polyphosphate kinase"/>
    <property type="match status" value="1"/>
</dbReference>
<accession>A0A135LEF7</accession>
<dbReference type="PANTHER" id="PTHR12400:SF21">
    <property type="entry name" value="KINASE"/>
    <property type="match status" value="1"/>
</dbReference>
<keyword evidence="3 5" id="KW-0808">Transferase</keyword>
<feature type="region of interest" description="Disordered" evidence="6">
    <location>
        <begin position="444"/>
        <end position="481"/>
    </location>
</feature>
<feature type="region of interest" description="Disordered" evidence="6">
    <location>
        <begin position="1"/>
        <end position="87"/>
    </location>
</feature>
<feature type="transmembrane region" description="Helical" evidence="7">
    <location>
        <begin position="1596"/>
        <end position="1618"/>
    </location>
</feature>
<evidence type="ECO:0000256" key="4">
    <source>
        <dbReference type="ARBA" id="ARBA00022777"/>
    </source>
</evidence>
<keyword evidence="7" id="KW-1133">Transmembrane helix</keyword>
<evidence type="ECO:0000256" key="7">
    <source>
        <dbReference type="SAM" id="Phobius"/>
    </source>
</evidence>
<dbReference type="PANTHER" id="PTHR12400">
    <property type="entry name" value="INOSITOL POLYPHOSPHATE KINASE"/>
    <property type="match status" value="1"/>
</dbReference>
<name>A0A135LEF7_PENPA</name>
<feature type="compositionally biased region" description="Polar residues" evidence="6">
    <location>
        <begin position="704"/>
        <end position="720"/>
    </location>
</feature>
<feature type="transmembrane region" description="Helical" evidence="7">
    <location>
        <begin position="1815"/>
        <end position="1836"/>
    </location>
</feature>
<comment type="subcellular location">
    <subcellularLocation>
        <location evidence="1">Membrane</location>
        <topology evidence="1">Multi-pass membrane protein</topology>
    </subcellularLocation>
</comment>
<dbReference type="GO" id="GO:0046854">
    <property type="term" value="P:phosphatidylinositol phosphate biosynthetic process"/>
    <property type="evidence" value="ECO:0007669"/>
    <property type="project" value="TreeGrafter"/>
</dbReference>
<keyword evidence="7" id="KW-0812">Transmembrane</keyword>
<evidence type="ECO:0000256" key="3">
    <source>
        <dbReference type="ARBA" id="ARBA00022679"/>
    </source>
</evidence>
<feature type="region of interest" description="Disordered" evidence="6">
    <location>
        <begin position="1300"/>
        <end position="1320"/>
    </location>
</feature>
<comment type="similarity">
    <text evidence="2 5">Belongs to the inositol phosphokinase (IPK) family.</text>
</comment>
<sequence length="1953" mass="216787">MSNSPSVPEDTLPNPLVTPATPAQHDCSKDIYGTPRHFRDNLSQGPREVLSPSRAESPTHSWSQPTRLSSLKRTATTPPENTAQPDIVYRPQLSERDSIFATHYLPSDSVANTPQLPPEKALGNECQVNLIPSLDDASVSPSAFSKVSPHRLSVDPSHMEVDVHRNSPLRSSALFSSTDIPRLSLLRASTSPTDPKKTEVETGVQAHLGSHRYKVSLDHTGTKTSRPQGTLPERNLFPSTLDDVSHTSHSLTILSSGQGSHASQDLLSYSPKEETPHTPVAPERSPSRGRRGRVDSSIEANLPNSEPTSNVRSRKSSHYLGLFKENTTTSSPDRKRREDRGPSQDETLESRDHTMDHEQEPRRSEQETSLRKSISLSALGDAPSFQPPDESSQTMHDDVPSKRRPTALPRSLLEEIRNFHLTPGGSHGSSFSKSIPTQYSERTRDYFQKDPDLEVSPTDSFEEEERCESRQFGVEEEENEQISSAVYFPHERTVPDGADALQQFPDRPHDGHPGQLSAAEKGHELMLVPERSDSPEKEISHVDISFRSKNESKILYGDIHSPRETLPDKPLGTISECSYDATYDSEAEPSADESIHSANDLTDEAETPTATPTQKSRLLSRPKPPPPRPLGAVELKPYRHQVGGHTTVFRFSRRAVCKQLNNRENEFYERIELRHPDMLVFLPKYIGVLNVTFSKTSKRKDQAVQETTPANGTSALSSQLHEAAEPHEPQRIVSQSQVTGVIPKVILENNRHIIPADLFTRQQRPRTADASINRARSVDGLEGMSVESDPSALSKRAKIWGATTVNLKLQEQVLREVFSPPAIHHHRRHARGHVHLPRAHSDMPTTTRRRGNLSEDNTAGNRRPTPGPIEALKTEAIDIKVPPNEGPALSSSASTALDANQNRLEKIRTEEEPNRASSLSRASHTRRRHSGSGLRRRGSMDSRNQGELMFFDDDDYGADKEDEIFSMEADAPMSATSSTAKRSASPVSENNSTNGHPAAEVFPSSITSDPTRFKPKEPLNAVLPSNPKEAQLRKDERVQFFLLLEDLTAGMNKPCVLDLKMGTRQYGIEANEKKKKSQRRKCQSTTSQQLGVRLCGMQSWNVKKQEYIFEDKYFGRDLKSGREFQDALTRFLYDGVSYASVAKKIPVILEKLALLEHMIRQLDSYRLYASSLLILYDGEPQAPPQQEPPRSGERTSLKHGTSEDGQSRMNVQLKIVDFANCVTGEDELPPDTPCPPHTPHDIDRGYLRGLRTLRMYFQRILKEVTLDEFVERGEGEAIALGSQPAARERPSAQYWDETMMESDAGEPSRLPYPSGPTYLTLPLSKEQIQPSATGAEKATTMTIDKRDFDANRPLLKDIDAEHDTTDRSAEPSRLRPGSRNSRSSGNDGLGLRSDDGLLSDVVEELVERDRRKMQKEVIRVLSFAWGVVTCLGAGSITAFSLYGHLFLTRLHYSQFQVNAVSIAAEIAMYLPVPLFGYLCDRYSPSPLAMFSGLVFGIGYLLAAFTYKSGPTTEAGGSGWPFWVMIVAFIAIGMGTSCMYLAAVATCAKNFGRGKHKGIMLAVPIAAFGLSGMWQSQLGVYMFYERLEDGSHGDLDVFKYFVFLALLLLGIGVIGTFALRIVEDDDKYIDETVEELERSGLLEESDFFRPRNEIRQAVEYGTFSDAFDEEGSALSDEEREQQRLEKEREEEERRKKNWLLNYETRVFLQDNTMWWLAAGFFLVTGPGESYINNLGTIIPTLTPQSYPTGASPPAGSPSTHVTTVALTSTIARLLTGSLSDFFAPPATHLFPSLTEGSRQTHPASSSSRLTLSRMTFLIPSAFLLFLGYLLLASPLPLAHPGIFNLTTALIGFGYGSAFSLTPIIISVVWGVENFATNWGIVAMMPAAGAALWGVVYSAAYQNAIDHGDGGFSDRQCHGWRCYGFWAVGCTVSVWVAVLAWFAAWRGWKKRGVVV</sequence>
<evidence type="ECO:0000313" key="9">
    <source>
        <dbReference type="Proteomes" id="UP000070168"/>
    </source>
</evidence>
<feature type="transmembrane region" description="Helical" evidence="7">
    <location>
        <begin position="1557"/>
        <end position="1576"/>
    </location>
</feature>
<dbReference type="EC" id="2.7.-.-" evidence="5"/>
<dbReference type="GO" id="GO:0008440">
    <property type="term" value="F:inositol-1,4,5-trisphosphate 3-kinase activity"/>
    <property type="evidence" value="ECO:0007669"/>
    <property type="project" value="TreeGrafter"/>
</dbReference>
<feature type="region of interest" description="Disordered" evidence="6">
    <location>
        <begin position="905"/>
        <end position="955"/>
    </location>
</feature>
<feature type="transmembrane region" description="Helical" evidence="7">
    <location>
        <begin position="1420"/>
        <end position="1443"/>
    </location>
</feature>
<feature type="region of interest" description="Disordered" evidence="6">
    <location>
        <begin position="1670"/>
        <end position="1689"/>
    </location>
</feature>
<feature type="region of interest" description="Disordered" evidence="6">
    <location>
        <begin position="496"/>
        <end position="517"/>
    </location>
</feature>
<dbReference type="RefSeq" id="XP_040645882.1">
    <property type="nucleotide sequence ID" value="XM_040788929.1"/>
</dbReference>
<dbReference type="InterPro" id="IPR005522">
    <property type="entry name" value="IPK"/>
</dbReference>
<gene>
    <name evidence="8" type="ORF">PGRI_012160</name>
</gene>
<feature type="compositionally biased region" description="Basic and acidic residues" evidence="6">
    <location>
        <begin position="1355"/>
        <end position="1373"/>
    </location>
</feature>
<dbReference type="SUPFAM" id="SSF56104">
    <property type="entry name" value="SAICAR synthase-like"/>
    <property type="match status" value="1"/>
</dbReference>
<dbReference type="OrthoDB" id="2573163at2759"/>
<feature type="compositionally biased region" description="Polar residues" evidence="6">
    <location>
        <begin position="257"/>
        <end position="267"/>
    </location>
</feature>
<feature type="compositionally biased region" description="Polar residues" evidence="6">
    <location>
        <begin position="986"/>
        <end position="995"/>
    </location>
</feature>
<feature type="compositionally biased region" description="Basic residues" evidence="6">
    <location>
        <begin position="825"/>
        <end position="838"/>
    </location>
</feature>
<feature type="transmembrane region" description="Helical" evidence="7">
    <location>
        <begin position="1877"/>
        <end position="1898"/>
    </location>
</feature>
<feature type="transmembrane region" description="Helical" evidence="7">
    <location>
        <begin position="1487"/>
        <end position="1506"/>
    </location>
</feature>
<evidence type="ECO:0000256" key="2">
    <source>
        <dbReference type="ARBA" id="ARBA00007374"/>
    </source>
</evidence>
<feature type="compositionally biased region" description="Low complexity" evidence="6">
    <location>
        <begin position="607"/>
        <end position="621"/>
    </location>
</feature>
<dbReference type="Gene3D" id="1.20.1250.20">
    <property type="entry name" value="MFS general substrate transporter like domains"/>
    <property type="match status" value="1"/>
</dbReference>
<evidence type="ECO:0000313" key="8">
    <source>
        <dbReference type="EMBL" id="KXG47346.1"/>
    </source>
</evidence>
<protein>
    <recommendedName>
        <fullName evidence="5">Kinase</fullName>
        <ecNumber evidence="5">2.7.-.-</ecNumber>
    </recommendedName>
</protein>
<feature type="region of interest" description="Disordered" evidence="6">
    <location>
        <begin position="970"/>
        <end position="1028"/>
    </location>
</feature>
<dbReference type="STRING" id="5078.A0A135LEF7"/>
<dbReference type="SUPFAM" id="SSF103473">
    <property type="entry name" value="MFS general substrate transporter"/>
    <property type="match status" value="1"/>
</dbReference>
<feature type="compositionally biased region" description="Basic residues" evidence="6">
    <location>
        <begin position="923"/>
        <end position="937"/>
    </location>
</feature>
<dbReference type="GO" id="GO:0016020">
    <property type="term" value="C:membrane"/>
    <property type="evidence" value="ECO:0007669"/>
    <property type="project" value="UniProtKB-SubCell"/>
</dbReference>
<feature type="compositionally biased region" description="Polar residues" evidence="6">
    <location>
        <begin position="298"/>
        <end position="311"/>
    </location>
</feature>
<feature type="compositionally biased region" description="Basic and acidic residues" evidence="6">
    <location>
        <begin position="905"/>
        <end position="914"/>
    </location>
</feature>
<dbReference type="InterPro" id="IPR036259">
    <property type="entry name" value="MFS_trans_sf"/>
</dbReference>
<evidence type="ECO:0000256" key="6">
    <source>
        <dbReference type="SAM" id="MobiDB-lite"/>
    </source>
</evidence>
<feature type="compositionally biased region" description="Low complexity" evidence="6">
    <location>
        <begin position="247"/>
        <end position="256"/>
    </location>
</feature>
<dbReference type="GeneID" id="63704229"/>
<dbReference type="GO" id="GO:0005737">
    <property type="term" value="C:cytoplasm"/>
    <property type="evidence" value="ECO:0007669"/>
    <property type="project" value="TreeGrafter"/>
</dbReference>
<dbReference type="CDD" id="cd17354">
    <property type="entry name" value="MFS_Mch1p_like"/>
    <property type="match status" value="1"/>
</dbReference>
<feature type="transmembrane region" description="Helical" evidence="7">
    <location>
        <begin position="1921"/>
        <end position="1942"/>
    </location>
</feature>
<feature type="transmembrane region" description="Helical" evidence="7">
    <location>
        <begin position="1848"/>
        <end position="1870"/>
    </location>
</feature>
<evidence type="ECO:0000256" key="5">
    <source>
        <dbReference type="RuleBase" id="RU363090"/>
    </source>
</evidence>
<dbReference type="EMBL" id="LHQR01000065">
    <property type="protein sequence ID" value="KXG47346.1"/>
    <property type="molecule type" value="Genomic_DNA"/>
</dbReference>
<dbReference type="Pfam" id="PF07690">
    <property type="entry name" value="MFS_1"/>
    <property type="match status" value="1"/>
</dbReference>
<feature type="compositionally biased region" description="Basic and acidic residues" evidence="6">
    <location>
        <begin position="1190"/>
        <end position="1206"/>
    </location>
</feature>
<feature type="region of interest" description="Disordered" evidence="6">
    <location>
        <begin position="1179"/>
        <end position="1206"/>
    </location>
</feature>
<feature type="region of interest" description="Disordered" evidence="6">
    <location>
        <begin position="1355"/>
        <end position="1392"/>
    </location>
</feature>
<dbReference type="Pfam" id="PF03770">
    <property type="entry name" value="IPK"/>
    <property type="match status" value="1"/>
</dbReference>
<feature type="compositionally biased region" description="Low complexity" evidence="6">
    <location>
        <begin position="974"/>
        <end position="985"/>
    </location>
</feature>